<reference evidence="3" key="2">
    <citation type="submission" date="2021-04" db="EMBL/GenBank/DDBJ databases">
        <authorList>
            <person name="Gilroy R."/>
        </authorList>
    </citation>
    <scope>NUCLEOTIDE SEQUENCE</scope>
    <source>
        <strain evidence="3">ChiHecec3B27-8219</strain>
    </source>
</reference>
<organism evidence="3 4">
    <name type="scientific">Candidatus Prevotella avicola</name>
    <dbReference type="NCBI Taxonomy" id="2838738"/>
    <lineage>
        <taxon>Bacteria</taxon>
        <taxon>Pseudomonadati</taxon>
        <taxon>Bacteroidota</taxon>
        <taxon>Bacteroidia</taxon>
        <taxon>Bacteroidales</taxon>
        <taxon>Prevotellaceae</taxon>
        <taxon>Prevotella</taxon>
    </lineage>
</organism>
<proteinExistence type="predicted"/>
<dbReference type="Pfam" id="PF14491">
    <property type="entry name" value="DUF4435"/>
    <property type="match status" value="1"/>
</dbReference>
<dbReference type="Proteomes" id="UP000824055">
    <property type="component" value="Unassembled WGS sequence"/>
</dbReference>
<evidence type="ECO:0000259" key="2">
    <source>
        <dbReference type="Pfam" id="PF14491"/>
    </source>
</evidence>
<protein>
    <submittedName>
        <fullName evidence="3">DUF4435 domain-containing protein</fullName>
    </submittedName>
</protein>
<feature type="domain" description="DUF4435" evidence="2">
    <location>
        <begin position="27"/>
        <end position="270"/>
    </location>
</feature>
<accession>A0A9D2JVG1</accession>
<feature type="coiled-coil region" evidence="1">
    <location>
        <begin position="213"/>
        <end position="240"/>
    </location>
</feature>
<name>A0A9D2JVG1_9BACT</name>
<evidence type="ECO:0000313" key="4">
    <source>
        <dbReference type="Proteomes" id="UP000824055"/>
    </source>
</evidence>
<dbReference type="AlphaFoldDB" id="A0A9D2JVG1"/>
<reference evidence="3" key="1">
    <citation type="journal article" date="2021" name="PeerJ">
        <title>Extensive microbial diversity within the chicken gut microbiome revealed by metagenomics and culture.</title>
        <authorList>
            <person name="Gilroy R."/>
            <person name="Ravi A."/>
            <person name="Getino M."/>
            <person name="Pursley I."/>
            <person name="Horton D.L."/>
            <person name="Alikhan N.F."/>
            <person name="Baker D."/>
            <person name="Gharbi K."/>
            <person name="Hall N."/>
            <person name="Watson M."/>
            <person name="Adriaenssens E.M."/>
            <person name="Foster-Nyarko E."/>
            <person name="Jarju S."/>
            <person name="Secka A."/>
            <person name="Antonio M."/>
            <person name="Oren A."/>
            <person name="Chaudhuri R.R."/>
            <person name="La Ragione R."/>
            <person name="Hildebrand F."/>
            <person name="Pallen M.J."/>
        </authorList>
    </citation>
    <scope>NUCLEOTIDE SEQUENCE</scope>
    <source>
        <strain evidence="3">ChiHecec3B27-8219</strain>
    </source>
</reference>
<comment type="caution">
    <text evidence="3">The sequence shown here is derived from an EMBL/GenBank/DDBJ whole genome shotgun (WGS) entry which is preliminary data.</text>
</comment>
<sequence length="330" mass="39017">MARRLTEHINSQYIEAANHLTSKKARRKIVAYVESYEDVFFWRMVLGRFEDDTRYFEIMLPTRQSHLDRGKKAAIASMLHGVGKDMIACVDADYDYLMQGASANSRQLLESPYIFHTYVYSIESYQCYAPGLHDICVMATLNDHKIFDFERYLTEYSRAIYPLFVWNIWCYRTPNYVHFTLSDFLRIVDPGIVRLRDVRNALQVVRMKVERKARQLAHEHPEFEDEREDLERELAQLGVTPDTTYLYIQGHHLFNKVVAPVMQKVCDTLVQERERQIRSQALHRTQEQTELSCYDNSVERITPMLKKSTFYQQAPPYQRLLDDVARYLGQ</sequence>
<keyword evidence="1" id="KW-0175">Coiled coil</keyword>
<dbReference type="EMBL" id="DXBE01000033">
    <property type="protein sequence ID" value="HIZ69110.1"/>
    <property type="molecule type" value="Genomic_DNA"/>
</dbReference>
<dbReference type="InterPro" id="IPR029492">
    <property type="entry name" value="DUF4435"/>
</dbReference>
<gene>
    <name evidence="3" type="ORF">H9966_04370</name>
</gene>
<evidence type="ECO:0000256" key="1">
    <source>
        <dbReference type="SAM" id="Coils"/>
    </source>
</evidence>
<evidence type="ECO:0000313" key="3">
    <source>
        <dbReference type="EMBL" id="HIZ69110.1"/>
    </source>
</evidence>